<dbReference type="PANTHER" id="PTHR30133:SF1">
    <property type="entry name" value="HISTIDINE TRANSPORT SYSTEM PERMEASE PROTEIN HISQ"/>
    <property type="match status" value="1"/>
</dbReference>
<keyword evidence="8 10" id="KW-1133">Transmembrane helix</keyword>
<dbReference type="CDD" id="cd06261">
    <property type="entry name" value="TM_PBP2"/>
    <property type="match status" value="1"/>
</dbReference>
<dbReference type="AlphaFoldDB" id="A0A377PLX1"/>
<accession>A0A377PLX1</accession>
<protein>
    <submittedName>
        <fullName evidence="12">Histidine transport system permease protein hisQ</fullName>
    </submittedName>
</protein>
<dbReference type="Proteomes" id="UP000254821">
    <property type="component" value="Unassembled WGS sequence"/>
</dbReference>
<evidence type="ECO:0000259" key="11">
    <source>
        <dbReference type="Pfam" id="PF00528"/>
    </source>
</evidence>
<dbReference type="InterPro" id="IPR051613">
    <property type="entry name" value="ABC_transp_permease_HisMQ"/>
</dbReference>
<evidence type="ECO:0000256" key="2">
    <source>
        <dbReference type="ARBA" id="ARBA00010072"/>
    </source>
</evidence>
<evidence type="ECO:0000313" key="13">
    <source>
        <dbReference type="Proteomes" id="UP000254821"/>
    </source>
</evidence>
<keyword evidence="9 10" id="KW-0472">Membrane</keyword>
<reference evidence="12 13" key="1">
    <citation type="submission" date="2018-06" db="EMBL/GenBank/DDBJ databases">
        <authorList>
            <consortium name="Pathogen Informatics"/>
            <person name="Doyle S."/>
        </authorList>
    </citation>
    <scope>NUCLEOTIDE SEQUENCE [LARGE SCALE GENOMIC DNA]</scope>
    <source>
        <strain evidence="12 13">NCTC8105</strain>
    </source>
</reference>
<dbReference type="GO" id="GO:0022857">
    <property type="term" value="F:transmembrane transporter activity"/>
    <property type="evidence" value="ECO:0007669"/>
    <property type="project" value="InterPro"/>
</dbReference>
<proteinExistence type="inferred from homology"/>
<dbReference type="InterPro" id="IPR035906">
    <property type="entry name" value="MetI-like_sf"/>
</dbReference>
<evidence type="ECO:0000256" key="4">
    <source>
        <dbReference type="ARBA" id="ARBA00022475"/>
    </source>
</evidence>
<dbReference type="PANTHER" id="PTHR30133">
    <property type="entry name" value="CATIONIC AMINO ACID TRANSPORTER, MEMBRANE COMPONENT"/>
    <property type="match status" value="1"/>
</dbReference>
<dbReference type="InterPro" id="IPR010065">
    <property type="entry name" value="AA_ABC_transptr_permease_3TM"/>
</dbReference>
<evidence type="ECO:0000256" key="3">
    <source>
        <dbReference type="ARBA" id="ARBA00022448"/>
    </source>
</evidence>
<comment type="subcellular location">
    <subcellularLocation>
        <location evidence="1">Cell inner membrane</location>
        <topology evidence="1">Multi-pass membrane protein</topology>
    </subcellularLocation>
</comment>
<gene>
    <name evidence="12" type="primary">hisQ_2</name>
    <name evidence="12" type="ORF">NCTC8105_03248</name>
</gene>
<comment type="similarity">
    <text evidence="2">Belongs to the binding-protein-dependent transport system permease family. HisMQ subfamily.</text>
</comment>
<evidence type="ECO:0000256" key="8">
    <source>
        <dbReference type="ARBA" id="ARBA00022989"/>
    </source>
</evidence>
<evidence type="ECO:0000256" key="7">
    <source>
        <dbReference type="ARBA" id="ARBA00022970"/>
    </source>
</evidence>
<dbReference type="GO" id="GO:0006865">
    <property type="term" value="P:amino acid transport"/>
    <property type="evidence" value="ECO:0007669"/>
    <property type="project" value="UniProtKB-KW"/>
</dbReference>
<dbReference type="GO" id="GO:0043190">
    <property type="term" value="C:ATP-binding cassette (ABC) transporter complex"/>
    <property type="evidence" value="ECO:0007669"/>
    <property type="project" value="InterPro"/>
</dbReference>
<dbReference type="Pfam" id="PF00528">
    <property type="entry name" value="BPD_transp_1"/>
    <property type="match status" value="1"/>
</dbReference>
<feature type="transmembrane region" description="Helical" evidence="10">
    <location>
        <begin position="58"/>
        <end position="76"/>
    </location>
</feature>
<organism evidence="12 13">
    <name type="scientific">Hafnia alvei</name>
    <dbReference type="NCBI Taxonomy" id="569"/>
    <lineage>
        <taxon>Bacteria</taxon>
        <taxon>Pseudomonadati</taxon>
        <taxon>Pseudomonadota</taxon>
        <taxon>Gammaproteobacteria</taxon>
        <taxon>Enterobacterales</taxon>
        <taxon>Hafniaceae</taxon>
        <taxon>Hafnia</taxon>
    </lineage>
</organism>
<dbReference type="EMBL" id="UGHP01000001">
    <property type="protein sequence ID" value="STQ81072.1"/>
    <property type="molecule type" value="Genomic_DNA"/>
</dbReference>
<feature type="transmembrane region" description="Helical" evidence="10">
    <location>
        <begin position="12"/>
        <end position="37"/>
    </location>
</feature>
<evidence type="ECO:0000256" key="10">
    <source>
        <dbReference type="SAM" id="Phobius"/>
    </source>
</evidence>
<evidence type="ECO:0000256" key="6">
    <source>
        <dbReference type="ARBA" id="ARBA00022692"/>
    </source>
</evidence>
<evidence type="ECO:0000313" key="12">
    <source>
        <dbReference type="EMBL" id="STQ81072.1"/>
    </source>
</evidence>
<dbReference type="NCBIfam" id="TIGR01726">
    <property type="entry name" value="HEQRo_perm_3TM"/>
    <property type="match status" value="1"/>
</dbReference>
<sequence length="155" mass="17089">MLQGYSQLILNGALVTLELAVSSVLLAVVIGLIGAAAKLSRSSVLATIFEGYTTLIRGVPDLVLMLLIFYGLQMMLNQLTDSLGWSQFNIDPLVAGVITLGFIYGAYFTETFRGAFMAVPKRPDRGCDLTRFFQQQDFPAYFVSCDDEICPARDW</sequence>
<dbReference type="Gene3D" id="1.10.3720.10">
    <property type="entry name" value="MetI-like"/>
    <property type="match status" value="1"/>
</dbReference>
<evidence type="ECO:0000256" key="1">
    <source>
        <dbReference type="ARBA" id="ARBA00004429"/>
    </source>
</evidence>
<keyword evidence="3" id="KW-0813">Transport</keyword>
<evidence type="ECO:0000256" key="9">
    <source>
        <dbReference type="ARBA" id="ARBA00023136"/>
    </source>
</evidence>
<name>A0A377PLX1_HAFAL</name>
<keyword evidence="6 10" id="KW-0812">Transmembrane</keyword>
<dbReference type="InterPro" id="IPR000515">
    <property type="entry name" value="MetI-like"/>
</dbReference>
<keyword evidence="7" id="KW-0029">Amino-acid transport</keyword>
<feature type="transmembrane region" description="Helical" evidence="10">
    <location>
        <begin position="88"/>
        <end position="107"/>
    </location>
</feature>
<feature type="domain" description="ABC transmembrane type-1" evidence="11">
    <location>
        <begin position="28"/>
        <end position="121"/>
    </location>
</feature>
<evidence type="ECO:0000256" key="5">
    <source>
        <dbReference type="ARBA" id="ARBA00022519"/>
    </source>
</evidence>
<keyword evidence="5" id="KW-0997">Cell inner membrane</keyword>
<keyword evidence="4" id="KW-1003">Cell membrane</keyword>
<dbReference type="SUPFAM" id="SSF161098">
    <property type="entry name" value="MetI-like"/>
    <property type="match status" value="1"/>
</dbReference>